<feature type="transmembrane region" description="Helical" evidence="5">
    <location>
        <begin position="184"/>
        <end position="207"/>
    </location>
</feature>
<feature type="transmembrane region" description="Helical" evidence="5">
    <location>
        <begin position="95"/>
        <end position="124"/>
    </location>
</feature>
<evidence type="ECO:0000256" key="5">
    <source>
        <dbReference type="SAM" id="Phobius"/>
    </source>
</evidence>
<evidence type="ECO:0000256" key="3">
    <source>
        <dbReference type="ARBA" id="ARBA00022989"/>
    </source>
</evidence>
<dbReference type="Pfam" id="PF04893">
    <property type="entry name" value="Yip1"/>
    <property type="match status" value="1"/>
</dbReference>
<proteinExistence type="predicted"/>
<keyword evidence="4 5" id="KW-0472">Membrane</keyword>
<dbReference type="Proteomes" id="UP000239720">
    <property type="component" value="Unassembled WGS sequence"/>
</dbReference>
<organism evidence="7 8">
    <name type="scientific">Acetivibrio saccincola</name>
    <dbReference type="NCBI Taxonomy" id="1677857"/>
    <lineage>
        <taxon>Bacteria</taxon>
        <taxon>Bacillati</taxon>
        <taxon>Bacillota</taxon>
        <taxon>Clostridia</taxon>
        <taxon>Eubacteriales</taxon>
        <taxon>Oscillospiraceae</taxon>
        <taxon>Acetivibrio</taxon>
    </lineage>
</organism>
<reference evidence="7 8" key="1">
    <citation type="journal article" date="2018" name="Syst. Appl. Microbiol.">
        <title>Characterization and high-quality draft genome sequence of Herbivorax saccincola A7, an anaerobic, alkaliphilic, thermophilic, cellulolytic, and xylanolytic bacterium.</title>
        <authorList>
            <person name="Aikawa S."/>
            <person name="Baramee S."/>
            <person name="Sermsathanaswadi J."/>
            <person name="Thianheng P."/>
            <person name="Tachaapaikoon C."/>
            <person name="Shikata A."/>
            <person name="Waeonukul R."/>
            <person name="Pason P."/>
            <person name="Ratanakhanokchai K."/>
            <person name="Kosugi A."/>
        </authorList>
    </citation>
    <scope>NUCLEOTIDE SEQUENCE [LARGE SCALE GENOMIC DNA]</scope>
    <source>
        <strain evidence="7 8">A7</strain>
    </source>
</reference>
<feature type="transmembrane region" description="Helical" evidence="5">
    <location>
        <begin position="136"/>
        <end position="164"/>
    </location>
</feature>
<name>A0A2S8RAL3_9FIRM</name>
<feature type="domain" description="Yip1" evidence="6">
    <location>
        <begin position="26"/>
        <end position="234"/>
    </location>
</feature>
<keyword evidence="2 5" id="KW-0812">Transmembrane</keyword>
<dbReference type="RefSeq" id="WP_105368071.1">
    <property type="nucleotide sequence ID" value="NZ_NEMB01000003.1"/>
</dbReference>
<keyword evidence="3 5" id="KW-1133">Transmembrane helix</keyword>
<sequence>MNKANIARQEQSEDLEELSVLERITGVFISPGKVMKWLAKNPKILLPIIISAIVPLFTLILNYPSFKEALMTAIETELANMGEELIPGTERILEIFLAAGAIMGAVGMVLLDILTISLLLWGIIKLFKGGGELKQYISIVSHAGLISLLVFIVISVVSFIMGKFTLDVSITSLAVILPESLQGTFIYGVLNNVEIFTIWQYFVIGIGTSEVSGFGKGKSYAIAGGVYLATLLLAGVMNAV</sequence>
<evidence type="ECO:0000256" key="2">
    <source>
        <dbReference type="ARBA" id="ARBA00022692"/>
    </source>
</evidence>
<dbReference type="InterPro" id="IPR006977">
    <property type="entry name" value="Yip1_dom"/>
</dbReference>
<dbReference type="OrthoDB" id="1715999at2"/>
<feature type="transmembrane region" description="Helical" evidence="5">
    <location>
        <begin position="44"/>
        <end position="63"/>
    </location>
</feature>
<comment type="caution">
    <text evidence="7">The sequence shown here is derived from an EMBL/GenBank/DDBJ whole genome shotgun (WGS) entry which is preliminary data.</text>
</comment>
<dbReference type="EMBL" id="NEMB01000003">
    <property type="protein sequence ID" value="PQQ66847.1"/>
    <property type="molecule type" value="Genomic_DNA"/>
</dbReference>
<evidence type="ECO:0000256" key="4">
    <source>
        <dbReference type="ARBA" id="ARBA00023136"/>
    </source>
</evidence>
<protein>
    <recommendedName>
        <fullName evidence="6">Yip1 domain-containing protein</fullName>
    </recommendedName>
</protein>
<evidence type="ECO:0000313" key="7">
    <source>
        <dbReference type="EMBL" id="PQQ66847.1"/>
    </source>
</evidence>
<evidence type="ECO:0000313" key="8">
    <source>
        <dbReference type="Proteomes" id="UP000239720"/>
    </source>
</evidence>
<feature type="transmembrane region" description="Helical" evidence="5">
    <location>
        <begin position="219"/>
        <end position="237"/>
    </location>
</feature>
<dbReference type="GO" id="GO:0016020">
    <property type="term" value="C:membrane"/>
    <property type="evidence" value="ECO:0007669"/>
    <property type="project" value="UniProtKB-SubCell"/>
</dbReference>
<dbReference type="AlphaFoldDB" id="A0A2S8RAL3"/>
<accession>A0A2S8RAL3</accession>
<evidence type="ECO:0000256" key="1">
    <source>
        <dbReference type="ARBA" id="ARBA00004141"/>
    </source>
</evidence>
<gene>
    <name evidence="7" type="ORF">B9R14_08890</name>
</gene>
<evidence type="ECO:0000259" key="6">
    <source>
        <dbReference type="Pfam" id="PF04893"/>
    </source>
</evidence>
<comment type="subcellular location">
    <subcellularLocation>
        <location evidence="1">Membrane</location>
        <topology evidence="1">Multi-pass membrane protein</topology>
    </subcellularLocation>
</comment>